<dbReference type="InterPro" id="IPR013785">
    <property type="entry name" value="Aldolase_TIM"/>
</dbReference>
<evidence type="ECO:0000256" key="2">
    <source>
        <dbReference type="ARBA" id="ARBA00023235"/>
    </source>
</evidence>
<dbReference type="GO" id="GO:0005975">
    <property type="term" value="P:carbohydrate metabolic process"/>
    <property type="evidence" value="ECO:0007669"/>
    <property type="project" value="InterPro"/>
</dbReference>
<dbReference type="InterPro" id="IPR000056">
    <property type="entry name" value="Ribul_P_3_epim-like"/>
</dbReference>
<dbReference type="AlphaFoldDB" id="A0AAW9XA52"/>
<dbReference type="PANTHER" id="PTHR11749">
    <property type="entry name" value="RIBULOSE-5-PHOSPHATE-3-EPIMERASE"/>
    <property type="match status" value="1"/>
</dbReference>
<dbReference type="RefSeq" id="WP_160583926.1">
    <property type="nucleotide sequence ID" value="NZ_QQRM01000002.1"/>
</dbReference>
<evidence type="ECO:0000256" key="1">
    <source>
        <dbReference type="ARBA" id="ARBA00022723"/>
    </source>
</evidence>
<reference evidence="3" key="1">
    <citation type="submission" date="2018-07" db="EMBL/GenBank/DDBJ databases">
        <title>Genetic characterization of Mycoplasma hyopneumoniae, M. hyorhinis and M. flocculare isolates through whole genome sequencing analysis: comparative analysis of sequence types and putative genes involved in virulence.</title>
        <authorList>
            <person name="Fourour S."/>
            <person name="Lucas P."/>
            <person name="Touzain F."/>
            <person name="Tocqueville V."/>
            <person name="Kempf I."/>
            <person name="Marois-Crehan C."/>
        </authorList>
    </citation>
    <scope>NUCLEOTIDE SEQUENCE</scope>
    <source>
        <strain evidence="3">MF22</strain>
    </source>
</reference>
<comment type="caution">
    <text evidence="3">The sequence shown here is derived from an EMBL/GenBank/DDBJ whole genome shotgun (WGS) entry which is preliminary data.</text>
</comment>
<keyword evidence="1" id="KW-0479">Metal-binding</keyword>
<name>A0AAW9XA52_MESFC</name>
<protein>
    <submittedName>
        <fullName evidence="3">Ribulose phosphate epimerase</fullName>
    </submittedName>
</protein>
<dbReference type="Gene3D" id="3.20.20.70">
    <property type="entry name" value="Aldolase class I"/>
    <property type="match status" value="1"/>
</dbReference>
<gene>
    <name evidence="3" type="ORF">DR094_01860</name>
</gene>
<keyword evidence="2" id="KW-0413">Isomerase</keyword>
<dbReference type="SUPFAM" id="SSF51366">
    <property type="entry name" value="Ribulose-phoshate binding barrel"/>
    <property type="match status" value="1"/>
</dbReference>
<dbReference type="Proteomes" id="UP001193441">
    <property type="component" value="Unassembled WGS sequence"/>
</dbReference>
<dbReference type="EMBL" id="QQRD01000002">
    <property type="protein sequence ID" value="MXR56739.1"/>
    <property type="molecule type" value="Genomic_DNA"/>
</dbReference>
<dbReference type="Pfam" id="PF00834">
    <property type="entry name" value="Ribul_P_3_epim"/>
    <property type="match status" value="1"/>
</dbReference>
<proteinExistence type="predicted"/>
<dbReference type="GO" id="GO:0046872">
    <property type="term" value="F:metal ion binding"/>
    <property type="evidence" value="ECO:0007669"/>
    <property type="project" value="UniProtKB-KW"/>
</dbReference>
<dbReference type="GO" id="GO:0016857">
    <property type="term" value="F:racemase and epimerase activity, acting on carbohydrates and derivatives"/>
    <property type="evidence" value="ECO:0007669"/>
    <property type="project" value="InterPro"/>
</dbReference>
<evidence type="ECO:0000313" key="3">
    <source>
        <dbReference type="EMBL" id="MXR56739.1"/>
    </source>
</evidence>
<accession>A0AAW9XA52</accession>
<sequence>MALNLFSVIKILKKLQILGLKYCHIDFADGIYVPNFGANYQIAEYLIKLFPKIEFDAHLMCVNSIEKIEKLVKIGFRTIFLPAEQITKSSFEKLNQNFPDINFGLMIQAKQKIKHFSEIISLAKVVLLMTINKIGGVGEMLNSKLFSKIEQIRFLNKEIKIYTDGGLRKYNWNDFLRKKVDVAIGGNIIFSYENFLEFSKLWQKTKNAIN</sequence>
<dbReference type="InterPro" id="IPR011060">
    <property type="entry name" value="RibuloseP-bd_barrel"/>
</dbReference>
<organism evidence="3 4">
    <name type="scientific">Mesomycoplasma flocculare</name>
    <name type="common">Mycoplasma flocculare</name>
    <dbReference type="NCBI Taxonomy" id="2128"/>
    <lineage>
        <taxon>Bacteria</taxon>
        <taxon>Bacillati</taxon>
        <taxon>Mycoplasmatota</taxon>
        <taxon>Mycoplasmoidales</taxon>
        <taxon>Metamycoplasmataceae</taxon>
        <taxon>Mesomycoplasma</taxon>
    </lineage>
</organism>
<evidence type="ECO:0000313" key="4">
    <source>
        <dbReference type="Proteomes" id="UP001193441"/>
    </source>
</evidence>